<feature type="region of interest" description="Disordered" evidence="1">
    <location>
        <begin position="82"/>
        <end position="332"/>
    </location>
</feature>
<name>A0A1Y1HKS4_KLENI</name>
<feature type="region of interest" description="Disordered" evidence="1">
    <location>
        <begin position="395"/>
        <end position="446"/>
    </location>
</feature>
<gene>
    <name evidence="2" type="ORF">KFL_000090770</name>
</gene>
<dbReference type="Proteomes" id="UP000054558">
    <property type="component" value="Unassembled WGS sequence"/>
</dbReference>
<keyword evidence="3" id="KW-1185">Reference proteome</keyword>
<sequence>MRDITLGVKQLRFGKCEVEADAQGSDKDPAVKVSTITLKGGLASPMLPPPRASPAGKLFKNNRRKELSHILLRGLWRWKGDGNQAKKRRRKNYAGQSGSETGVSSENRAHLQHTGEMYRGGLLSEGGQGVGVGGDATGSESSAGEGFYYSSGGGSGRGSARSATGKRVVRRVRRLPPLSPGGLAPLAARTANQAEQHKERAPAQQGPSKLRSGEGGVPETAEKGGTEPAGRLGKSSMAPRGAEQKGAPGDGSGERSEVAAGVATAGVAKRMDGRHGSRPTSATLTHSHSNDSGYGSELGYGGDGETGYGDESYGDEFSVEEEEDWDKEGPPPAEYWRLWEALVAAGGLRGRHRAGRGGEPLKETFAELMRDAKDGGSHQMAELLSASHARVKRYQQRLRRRRRQWTHPLPPHPQPHPVRRETEESSGDCSLHSLQTSVDGSGARCSAEWRLQRTNSLREADMDKENTGS</sequence>
<feature type="compositionally biased region" description="Basic residues" evidence="1">
    <location>
        <begin position="395"/>
        <end position="405"/>
    </location>
</feature>
<dbReference type="EMBL" id="DF236958">
    <property type="protein sequence ID" value="GAQ78232.1"/>
    <property type="molecule type" value="Genomic_DNA"/>
</dbReference>
<evidence type="ECO:0000313" key="3">
    <source>
        <dbReference type="Proteomes" id="UP000054558"/>
    </source>
</evidence>
<dbReference type="OMA" id="ARTNNTH"/>
<feature type="compositionally biased region" description="Low complexity" evidence="1">
    <location>
        <begin position="180"/>
        <end position="189"/>
    </location>
</feature>
<reference evidence="2 3" key="1">
    <citation type="journal article" date="2014" name="Nat. Commun.">
        <title>Klebsormidium flaccidum genome reveals primary factors for plant terrestrial adaptation.</title>
        <authorList>
            <person name="Hori K."/>
            <person name="Maruyama F."/>
            <person name="Fujisawa T."/>
            <person name="Togashi T."/>
            <person name="Yamamoto N."/>
            <person name="Seo M."/>
            <person name="Sato S."/>
            <person name="Yamada T."/>
            <person name="Mori H."/>
            <person name="Tajima N."/>
            <person name="Moriyama T."/>
            <person name="Ikeuchi M."/>
            <person name="Watanabe M."/>
            <person name="Wada H."/>
            <person name="Kobayashi K."/>
            <person name="Saito M."/>
            <person name="Masuda T."/>
            <person name="Sasaki-Sekimoto Y."/>
            <person name="Mashiguchi K."/>
            <person name="Awai K."/>
            <person name="Shimojima M."/>
            <person name="Masuda S."/>
            <person name="Iwai M."/>
            <person name="Nobusawa T."/>
            <person name="Narise T."/>
            <person name="Kondo S."/>
            <person name="Saito H."/>
            <person name="Sato R."/>
            <person name="Murakawa M."/>
            <person name="Ihara Y."/>
            <person name="Oshima-Yamada Y."/>
            <person name="Ohtaka K."/>
            <person name="Satoh M."/>
            <person name="Sonobe K."/>
            <person name="Ishii M."/>
            <person name="Ohtani R."/>
            <person name="Kanamori-Sato M."/>
            <person name="Honoki R."/>
            <person name="Miyazaki D."/>
            <person name="Mochizuki H."/>
            <person name="Umetsu J."/>
            <person name="Higashi K."/>
            <person name="Shibata D."/>
            <person name="Kamiya Y."/>
            <person name="Sato N."/>
            <person name="Nakamura Y."/>
            <person name="Tabata S."/>
            <person name="Ida S."/>
            <person name="Kurokawa K."/>
            <person name="Ohta H."/>
        </authorList>
    </citation>
    <scope>NUCLEOTIDE SEQUENCE [LARGE SCALE GENOMIC DNA]</scope>
    <source>
        <strain evidence="2 3">NIES-2285</strain>
    </source>
</reference>
<evidence type="ECO:0000256" key="1">
    <source>
        <dbReference type="SAM" id="MobiDB-lite"/>
    </source>
</evidence>
<evidence type="ECO:0000313" key="2">
    <source>
        <dbReference type="EMBL" id="GAQ78232.1"/>
    </source>
</evidence>
<feature type="compositionally biased region" description="Gly residues" evidence="1">
    <location>
        <begin position="296"/>
        <end position="307"/>
    </location>
</feature>
<feature type="compositionally biased region" description="Low complexity" evidence="1">
    <location>
        <begin position="258"/>
        <end position="268"/>
    </location>
</feature>
<protein>
    <submittedName>
        <fullName evidence="2">Uncharacterized protein</fullName>
    </submittedName>
</protein>
<accession>A0A1Y1HKS4</accession>
<proteinExistence type="predicted"/>
<feature type="compositionally biased region" description="Polar residues" evidence="1">
    <location>
        <begin position="94"/>
        <end position="106"/>
    </location>
</feature>
<organism evidence="2 3">
    <name type="scientific">Klebsormidium nitens</name>
    <name type="common">Green alga</name>
    <name type="synonym">Ulothrix nitens</name>
    <dbReference type="NCBI Taxonomy" id="105231"/>
    <lineage>
        <taxon>Eukaryota</taxon>
        <taxon>Viridiplantae</taxon>
        <taxon>Streptophyta</taxon>
        <taxon>Klebsormidiophyceae</taxon>
        <taxon>Klebsormidiales</taxon>
        <taxon>Klebsormidiaceae</taxon>
        <taxon>Klebsormidium</taxon>
    </lineage>
</organism>
<dbReference type="AlphaFoldDB" id="A0A1Y1HKS4"/>
<feature type="compositionally biased region" description="Gly residues" evidence="1">
    <location>
        <begin position="123"/>
        <end position="136"/>
    </location>
</feature>
<feature type="compositionally biased region" description="Acidic residues" evidence="1">
    <location>
        <begin position="312"/>
        <end position="326"/>
    </location>
</feature>
<feature type="compositionally biased region" description="Low complexity" evidence="1">
    <location>
        <begin position="137"/>
        <end position="150"/>
    </location>
</feature>
<feature type="compositionally biased region" description="Polar residues" evidence="1">
    <location>
        <begin position="278"/>
        <end position="287"/>
    </location>
</feature>